<proteinExistence type="predicted"/>
<evidence type="ECO:0000313" key="1">
    <source>
        <dbReference type="EMBL" id="QHU34746.1"/>
    </source>
</evidence>
<protein>
    <submittedName>
        <fullName evidence="1">Uncharacterized protein</fullName>
    </submittedName>
</protein>
<reference evidence="1" key="1">
    <citation type="journal article" date="2020" name="Nature">
        <title>Giant virus diversity and host interactions through global metagenomics.</title>
        <authorList>
            <person name="Schulz F."/>
            <person name="Roux S."/>
            <person name="Paez-Espino D."/>
            <person name="Jungbluth S."/>
            <person name="Walsh D.A."/>
            <person name="Denef V.J."/>
            <person name="McMahon K.D."/>
            <person name="Konstantinidis K.T."/>
            <person name="Eloe-Fadrosh E.A."/>
            <person name="Kyrpides N.C."/>
            <person name="Woyke T."/>
        </authorList>
    </citation>
    <scope>NUCLEOTIDE SEQUENCE</scope>
    <source>
        <strain evidence="1">GVMAG-S-1017244-22</strain>
    </source>
</reference>
<dbReference type="AlphaFoldDB" id="A0A6C0LV81"/>
<organism evidence="1">
    <name type="scientific">viral metagenome</name>
    <dbReference type="NCBI Taxonomy" id="1070528"/>
    <lineage>
        <taxon>unclassified sequences</taxon>
        <taxon>metagenomes</taxon>
        <taxon>organismal metagenomes</taxon>
    </lineage>
</organism>
<accession>A0A6C0LV81</accession>
<name>A0A6C0LV81_9ZZZZ</name>
<dbReference type="EMBL" id="MN740580">
    <property type="protein sequence ID" value="QHU34746.1"/>
    <property type="molecule type" value="Genomic_DNA"/>
</dbReference>
<sequence>MVMAATITIDLYFTHININPSAINAMVCKNWYTNIISILKKKKQTFYELQIYNLIVNKYSNYPPYRVYNIRRRIDFTENKGKYCETIHNIYNIAYDNMIKQMFDYLKEDNVVFLNIRESMILYYKKYFDIYIKHSNHLIMSYDHIDENIANEYKEILRRHYNYTIIN</sequence>